<name>A0A0G8EMY5_BACCE</name>
<dbReference type="AlphaFoldDB" id="A0A0G8EMY5"/>
<evidence type="ECO:0000313" key="3">
    <source>
        <dbReference type="Proteomes" id="UP000035214"/>
    </source>
</evidence>
<proteinExistence type="predicted"/>
<evidence type="ECO:0000313" key="2">
    <source>
        <dbReference type="EMBL" id="KLA24877.1"/>
    </source>
</evidence>
<reference evidence="2 3" key="1">
    <citation type="submission" date="2015-04" db="EMBL/GenBank/DDBJ databases">
        <title>Draft Genome Sequences of Eight Spore-Forming Food Isolates of Bacillus cereus Genome sequencing.</title>
        <authorList>
            <person name="Krawcyk A.O."/>
            <person name="de Jong A."/>
            <person name="Eijlander R.T."/>
            <person name="Berendsen E.M."/>
            <person name="Holsappel S."/>
            <person name="Wells-Bennik M."/>
            <person name="Kuipers O.P."/>
        </authorList>
    </citation>
    <scope>NUCLEOTIDE SEQUENCE [LARGE SCALE GENOMIC DNA]</scope>
    <source>
        <strain evidence="2 3">B4077</strain>
    </source>
</reference>
<keyword evidence="1" id="KW-1133">Transmembrane helix</keyword>
<gene>
    <name evidence="2" type="ORF">B4077_4874</name>
</gene>
<dbReference type="PATRIC" id="fig|1396.428.peg.1222"/>
<dbReference type="RefSeq" id="WP_046956362.1">
    <property type="nucleotide sequence ID" value="NZ_LCYI01000050.1"/>
</dbReference>
<feature type="transmembrane region" description="Helical" evidence="1">
    <location>
        <begin position="32"/>
        <end position="48"/>
    </location>
</feature>
<comment type="caution">
    <text evidence="2">The sequence shown here is derived from an EMBL/GenBank/DDBJ whole genome shotgun (WGS) entry which is preliminary data.</text>
</comment>
<keyword evidence="1" id="KW-0812">Transmembrane</keyword>
<organism evidence="2 3">
    <name type="scientific">Bacillus cereus</name>
    <dbReference type="NCBI Taxonomy" id="1396"/>
    <lineage>
        <taxon>Bacteria</taxon>
        <taxon>Bacillati</taxon>
        <taxon>Bacillota</taxon>
        <taxon>Bacilli</taxon>
        <taxon>Bacillales</taxon>
        <taxon>Bacillaceae</taxon>
        <taxon>Bacillus</taxon>
        <taxon>Bacillus cereus group</taxon>
    </lineage>
</organism>
<sequence length="106" mass="11951">MKVLKISLTIVVELALIYLFSAIVGWSFMETFFLGSLAIFAITWLIIMSNHRNNITDHAISKTLTGVETGEIKPFQIVLTPYIMGTLSLVLVSFVITAIYYLPYFL</sequence>
<accession>A0A0G8EMY5</accession>
<evidence type="ECO:0000256" key="1">
    <source>
        <dbReference type="SAM" id="Phobius"/>
    </source>
</evidence>
<feature type="transmembrane region" description="Helical" evidence="1">
    <location>
        <begin position="7"/>
        <end position="26"/>
    </location>
</feature>
<feature type="transmembrane region" description="Helical" evidence="1">
    <location>
        <begin position="82"/>
        <end position="102"/>
    </location>
</feature>
<dbReference type="EMBL" id="LCYI01000050">
    <property type="protein sequence ID" value="KLA24877.1"/>
    <property type="molecule type" value="Genomic_DNA"/>
</dbReference>
<evidence type="ECO:0008006" key="4">
    <source>
        <dbReference type="Google" id="ProtNLM"/>
    </source>
</evidence>
<protein>
    <recommendedName>
        <fullName evidence="4">Group-specific protein</fullName>
    </recommendedName>
</protein>
<keyword evidence="1" id="KW-0472">Membrane</keyword>
<dbReference type="Proteomes" id="UP000035214">
    <property type="component" value="Unassembled WGS sequence"/>
</dbReference>